<feature type="compositionally biased region" description="Polar residues" evidence="10">
    <location>
        <begin position="325"/>
        <end position="334"/>
    </location>
</feature>
<dbReference type="InterPro" id="IPR031127">
    <property type="entry name" value="E3_UB_ligase_RBR"/>
</dbReference>
<evidence type="ECO:0000259" key="12">
    <source>
        <dbReference type="PROSITE" id="PS51873"/>
    </source>
</evidence>
<dbReference type="PROSITE" id="PS00518">
    <property type="entry name" value="ZF_RING_1"/>
    <property type="match status" value="1"/>
</dbReference>
<feature type="region of interest" description="Disordered" evidence="10">
    <location>
        <begin position="486"/>
        <end position="746"/>
    </location>
</feature>
<evidence type="ECO:0000256" key="2">
    <source>
        <dbReference type="ARBA" id="ARBA00012251"/>
    </source>
</evidence>
<feature type="compositionally biased region" description="Polar residues" evidence="10">
    <location>
        <begin position="371"/>
        <end position="386"/>
    </location>
</feature>
<feature type="domain" description="RING-type" evidence="12">
    <location>
        <begin position="765"/>
        <end position="966"/>
    </location>
</feature>
<accession>A0AAV9UK97</accession>
<dbReference type="PROSITE" id="PS51873">
    <property type="entry name" value="TRIAD"/>
    <property type="match status" value="1"/>
</dbReference>
<comment type="caution">
    <text evidence="13">The sequence shown here is derived from an EMBL/GenBank/DDBJ whole genome shotgun (WGS) entry which is preliminary data.</text>
</comment>
<evidence type="ECO:0000313" key="13">
    <source>
        <dbReference type="EMBL" id="KAK6341594.1"/>
    </source>
</evidence>
<dbReference type="Gene3D" id="1.20.120.1750">
    <property type="match status" value="1"/>
</dbReference>
<feature type="region of interest" description="Disordered" evidence="10">
    <location>
        <begin position="245"/>
        <end position="267"/>
    </location>
</feature>
<feature type="region of interest" description="Disordered" evidence="10">
    <location>
        <begin position="200"/>
        <end position="219"/>
    </location>
</feature>
<evidence type="ECO:0000256" key="3">
    <source>
        <dbReference type="ARBA" id="ARBA00022679"/>
    </source>
</evidence>
<dbReference type="Proteomes" id="UP001375240">
    <property type="component" value="Unassembled WGS sequence"/>
</dbReference>
<organism evidence="13 14">
    <name type="scientific">Orbilia brochopaga</name>
    <dbReference type="NCBI Taxonomy" id="3140254"/>
    <lineage>
        <taxon>Eukaryota</taxon>
        <taxon>Fungi</taxon>
        <taxon>Dikarya</taxon>
        <taxon>Ascomycota</taxon>
        <taxon>Pezizomycotina</taxon>
        <taxon>Orbiliomycetes</taxon>
        <taxon>Orbiliales</taxon>
        <taxon>Orbiliaceae</taxon>
        <taxon>Orbilia</taxon>
    </lineage>
</organism>
<dbReference type="EMBL" id="JAVHNQ010000007">
    <property type="protein sequence ID" value="KAK6341594.1"/>
    <property type="molecule type" value="Genomic_DNA"/>
</dbReference>
<dbReference type="EC" id="2.3.2.31" evidence="2"/>
<evidence type="ECO:0000256" key="1">
    <source>
        <dbReference type="ARBA" id="ARBA00001798"/>
    </source>
</evidence>
<gene>
    <name evidence="13" type="ORF">TWF696_008665</name>
</gene>
<evidence type="ECO:0000256" key="5">
    <source>
        <dbReference type="ARBA" id="ARBA00022737"/>
    </source>
</evidence>
<dbReference type="InterPro" id="IPR044066">
    <property type="entry name" value="TRIAD_supradom"/>
</dbReference>
<feature type="compositionally biased region" description="Polar residues" evidence="10">
    <location>
        <begin position="509"/>
        <end position="528"/>
    </location>
</feature>
<keyword evidence="6 9" id="KW-0863">Zinc-finger</keyword>
<dbReference type="GO" id="GO:0016567">
    <property type="term" value="P:protein ubiquitination"/>
    <property type="evidence" value="ECO:0007669"/>
    <property type="project" value="InterPro"/>
</dbReference>
<reference evidence="13 14" key="1">
    <citation type="submission" date="2019-10" db="EMBL/GenBank/DDBJ databases">
        <authorList>
            <person name="Palmer J.M."/>
        </authorList>
    </citation>
    <scope>NUCLEOTIDE SEQUENCE [LARGE SCALE GENOMIC DNA]</scope>
    <source>
        <strain evidence="13 14">TWF696</strain>
    </source>
</reference>
<dbReference type="PROSITE" id="PS50089">
    <property type="entry name" value="ZF_RING_2"/>
    <property type="match status" value="1"/>
</dbReference>
<proteinExistence type="predicted"/>
<feature type="compositionally biased region" description="Basic and acidic residues" evidence="10">
    <location>
        <begin position="603"/>
        <end position="615"/>
    </location>
</feature>
<feature type="compositionally biased region" description="Acidic residues" evidence="10">
    <location>
        <begin position="245"/>
        <end position="262"/>
    </location>
</feature>
<dbReference type="GO" id="GO:0061630">
    <property type="term" value="F:ubiquitin protein ligase activity"/>
    <property type="evidence" value="ECO:0007669"/>
    <property type="project" value="UniProtKB-EC"/>
</dbReference>
<dbReference type="PANTHER" id="PTHR11685">
    <property type="entry name" value="RBR FAMILY RING FINGER AND IBR DOMAIN-CONTAINING"/>
    <property type="match status" value="1"/>
</dbReference>
<feature type="compositionally biased region" description="Low complexity" evidence="10">
    <location>
        <begin position="200"/>
        <end position="213"/>
    </location>
</feature>
<dbReference type="Gene3D" id="3.30.40.10">
    <property type="entry name" value="Zinc/RING finger domain, C3HC4 (zinc finger)"/>
    <property type="match status" value="1"/>
</dbReference>
<dbReference type="InterPro" id="IPR001841">
    <property type="entry name" value="Znf_RING"/>
</dbReference>
<keyword evidence="8" id="KW-0862">Zinc</keyword>
<feature type="compositionally biased region" description="Basic residues" evidence="10">
    <location>
        <begin position="644"/>
        <end position="654"/>
    </location>
</feature>
<dbReference type="GO" id="GO:0008270">
    <property type="term" value="F:zinc ion binding"/>
    <property type="evidence" value="ECO:0007669"/>
    <property type="project" value="UniProtKB-KW"/>
</dbReference>
<dbReference type="SUPFAM" id="SSF57850">
    <property type="entry name" value="RING/U-box"/>
    <property type="match status" value="3"/>
</dbReference>
<dbReference type="InterPro" id="IPR017907">
    <property type="entry name" value="Znf_RING_CS"/>
</dbReference>
<comment type="catalytic activity">
    <reaction evidence="1">
        <text>[E2 ubiquitin-conjugating enzyme]-S-ubiquitinyl-L-cysteine + [acceptor protein]-L-lysine = [E2 ubiquitin-conjugating enzyme]-L-cysteine + [acceptor protein]-N(6)-ubiquitinyl-L-lysine.</text>
        <dbReference type="EC" id="2.3.2.31"/>
    </reaction>
</comment>
<dbReference type="InterPro" id="IPR002867">
    <property type="entry name" value="IBR_dom"/>
</dbReference>
<evidence type="ECO:0000313" key="14">
    <source>
        <dbReference type="Proteomes" id="UP001375240"/>
    </source>
</evidence>
<dbReference type="InterPro" id="IPR013083">
    <property type="entry name" value="Znf_RING/FYVE/PHD"/>
</dbReference>
<evidence type="ECO:0000259" key="11">
    <source>
        <dbReference type="PROSITE" id="PS50089"/>
    </source>
</evidence>
<sequence length="1203" mass="132212">MMEVIQPPASTASAVAKQRAQRQRLSQASLLISSSTASSAFPVSASPSSSSASSSCSHHSPSPFRYSCSSSSLSCSSVFANSSPFFLTDEVEGLNRSNSSSPEDLSAYVCTAPVAAGYRRSQYRAASSRPLSCYSPVSRCAATAAVSGDTAAGVSGTRSRSGSCATRTARPATLSAYNSRPATSSTTTSTASSATNFNITASSSSRKNRSNTSCRFLPEDTDSGSGWYNPLLSERFRLTYVDESPEYFDSDDDDTESCDSSDTELPGDGKPLFIAIQESILYFNTTAGIPLPEFVERRIHHRGSLVPAPPATNSQTFEPPAGLSTARQSQLSDSPRSHVKKPSLVSLDITWEHIAPILEQDSDSERDSDSLYNSSGPIDSPGSSLTSASIFTSKEAAEAYARNTIDLELEAALKESTRIEEERKAREAEEDAAYLRALHESIIAEKEAQAKREDIDFLDRLFSKDRPLSVVSTCSTDSYISLDSGRNSTAVTALSPPPPKTLIKVCPPANTSDEMPSNQEDASTSLSHSSKERPISAVRDRKAKAKLSVGDIDDPTIRPTLHRAHTSTSGGFKRLLGLSGRSTHADNSEDDKHSTKSSRSSKKGSEKPPMDRRSSEPNAANISHRHRHHRHTDEADREREGSHHRSHRHHHHRHSEASSPSKESREKRRSRDKPKTPDDTSKKSQERGPDIVVDAAPAAEPAPAEPPVAEAVPTPAAEAPVANKEKPAEERKKRRKKHASLGDILRVSRKLKAGAEPAAPAEPPKMVECITCLSDDIPETEAAQLECGHAFCNDCLIRLFDLSLTDPAHMPPRCCQPTQHIPLHHVDKLLSTKTKILWNKKYQEFTTTNRRYCPATDCGEWIRPKDFTTVEGVEIGTCPRCKLKVCALCGLKEHGTEECPKDEFLNQVRELGKELGWQRCYSCRAMVELERGCNHMTCRCTAEFCMICGAKWKTCECPWFNFPPEEDDAPAPRLDGSGHLVDDLAWGWDRRTDEDERAARQLAADFAELDANERNPHARSAWAPMFSGVIGEGVLRLLSRTRHLEGAALDRLRSAYAAAFDDDFVFGDSSDESEDDEVAELPSQAVKGRADFARPTLRVSQSDMTERRRKRDSTYNLDWSPQGSTEDLHEGVDFGFLPQLTRSFLPRMFGGHHHHHHGDGEFGRPVRAFTEDMGRYGDLLEGGDFNRMRREFDNVRWGGVGAA</sequence>
<keyword evidence="3" id="KW-0808">Transferase</keyword>
<evidence type="ECO:0000256" key="4">
    <source>
        <dbReference type="ARBA" id="ARBA00022723"/>
    </source>
</evidence>
<feature type="compositionally biased region" description="Basic and acidic residues" evidence="10">
    <location>
        <begin position="529"/>
        <end position="540"/>
    </location>
</feature>
<feature type="compositionally biased region" description="Basic and acidic residues" evidence="10">
    <location>
        <begin position="631"/>
        <end position="643"/>
    </location>
</feature>
<dbReference type="CDD" id="cd22584">
    <property type="entry name" value="Rcat_RBR_unk"/>
    <property type="match status" value="1"/>
</dbReference>
<evidence type="ECO:0000256" key="7">
    <source>
        <dbReference type="ARBA" id="ARBA00022786"/>
    </source>
</evidence>
<feature type="compositionally biased region" description="Basic and acidic residues" evidence="10">
    <location>
        <begin position="583"/>
        <end position="594"/>
    </location>
</feature>
<keyword evidence="5" id="KW-0677">Repeat</keyword>
<feature type="region of interest" description="Disordered" evidence="10">
    <location>
        <begin position="358"/>
        <end position="386"/>
    </location>
</feature>
<dbReference type="Pfam" id="PF01485">
    <property type="entry name" value="IBR"/>
    <property type="match status" value="1"/>
</dbReference>
<keyword evidence="14" id="KW-1185">Reference proteome</keyword>
<name>A0AAV9UK97_9PEZI</name>
<dbReference type="CDD" id="cd20335">
    <property type="entry name" value="BRcat_RBR"/>
    <property type="match status" value="1"/>
</dbReference>
<keyword evidence="4" id="KW-0479">Metal-binding</keyword>
<feature type="compositionally biased region" description="Low complexity" evidence="10">
    <location>
        <begin position="695"/>
        <end position="722"/>
    </location>
</feature>
<evidence type="ECO:0000256" key="10">
    <source>
        <dbReference type="SAM" id="MobiDB-lite"/>
    </source>
</evidence>
<dbReference type="AlphaFoldDB" id="A0AAV9UK97"/>
<feature type="region of interest" description="Disordered" evidence="10">
    <location>
        <begin position="305"/>
        <end position="339"/>
    </location>
</feature>
<evidence type="ECO:0000256" key="8">
    <source>
        <dbReference type="ARBA" id="ARBA00022833"/>
    </source>
</evidence>
<protein>
    <recommendedName>
        <fullName evidence="2">RBR-type E3 ubiquitin transferase</fullName>
        <ecNumber evidence="2">2.3.2.31</ecNumber>
    </recommendedName>
</protein>
<evidence type="ECO:0000256" key="9">
    <source>
        <dbReference type="PROSITE-ProRule" id="PRU00175"/>
    </source>
</evidence>
<feature type="compositionally biased region" description="Basic and acidic residues" evidence="10">
    <location>
        <begin position="673"/>
        <end position="689"/>
    </location>
</feature>
<feature type="domain" description="RING-type" evidence="11">
    <location>
        <begin position="769"/>
        <end position="814"/>
    </location>
</feature>
<keyword evidence="7" id="KW-0833">Ubl conjugation pathway</keyword>
<evidence type="ECO:0000256" key="6">
    <source>
        <dbReference type="ARBA" id="ARBA00022771"/>
    </source>
</evidence>
<feature type="region of interest" description="Disordered" evidence="10">
    <location>
        <begin position="1100"/>
        <end position="1122"/>
    </location>
</feature>